<dbReference type="OrthoDB" id="3049142at2759"/>
<sequence length="183" mass="20289">MTSQKSGGRHPEPFIFEHFTKVGAMNSSTKKWNVRCNYCPPNALLILHRDNRCLNHLTDKCANVPKVVKEAAQLKVMQKGGLEIVIPGSDDEIESVPDSDAGSTSTQASKRTKFSKSASPSVGAGKRTLETFLERSLTKEEENRSNVHMLRFFIHGNIPFAASSNPFLIKWVQSLRPSYTPAS</sequence>
<dbReference type="AlphaFoldDB" id="A0A9P6E336"/>
<proteinExistence type="predicted"/>
<name>A0A9P6E336_9AGAR</name>
<evidence type="ECO:0000313" key="2">
    <source>
        <dbReference type="EMBL" id="KAF9521621.1"/>
    </source>
</evidence>
<evidence type="ECO:0000256" key="1">
    <source>
        <dbReference type="SAM" id="MobiDB-lite"/>
    </source>
</evidence>
<feature type="non-terminal residue" evidence="2">
    <location>
        <position position="183"/>
    </location>
</feature>
<dbReference type="Proteomes" id="UP000807306">
    <property type="component" value="Unassembled WGS sequence"/>
</dbReference>
<accession>A0A9P6E336</accession>
<organism evidence="2 3">
    <name type="scientific">Crepidotus variabilis</name>
    <dbReference type="NCBI Taxonomy" id="179855"/>
    <lineage>
        <taxon>Eukaryota</taxon>
        <taxon>Fungi</taxon>
        <taxon>Dikarya</taxon>
        <taxon>Basidiomycota</taxon>
        <taxon>Agaricomycotina</taxon>
        <taxon>Agaricomycetes</taxon>
        <taxon>Agaricomycetidae</taxon>
        <taxon>Agaricales</taxon>
        <taxon>Agaricineae</taxon>
        <taxon>Crepidotaceae</taxon>
        <taxon>Crepidotus</taxon>
    </lineage>
</organism>
<reference evidence="2" key="1">
    <citation type="submission" date="2020-11" db="EMBL/GenBank/DDBJ databases">
        <authorList>
            <consortium name="DOE Joint Genome Institute"/>
            <person name="Ahrendt S."/>
            <person name="Riley R."/>
            <person name="Andreopoulos W."/>
            <person name="Labutti K."/>
            <person name="Pangilinan J."/>
            <person name="Ruiz-Duenas F.J."/>
            <person name="Barrasa J.M."/>
            <person name="Sanchez-Garcia M."/>
            <person name="Camarero S."/>
            <person name="Miyauchi S."/>
            <person name="Serrano A."/>
            <person name="Linde D."/>
            <person name="Babiker R."/>
            <person name="Drula E."/>
            <person name="Ayuso-Fernandez I."/>
            <person name="Pacheco R."/>
            <person name="Padilla G."/>
            <person name="Ferreira P."/>
            <person name="Barriuso J."/>
            <person name="Kellner H."/>
            <person name="Castanera R."/>
            <person name="Alfaro M."/>
            <person name="Ramirez L."/>
            <person name="Pisabarro A.G."/>
            <person name="Kuo A."/>
            <person name="Tritt A."/>
            <person name="Lipzen A."/>
            <person name="He G."/>
            <person name="Yan M."/>
            <person name="Ng V."/>
            <person name="Cullen D."/>
            <person name="Martin F."/>
            <person name="Rosso M.-N."/>
            <person name="Henrissat B."/>
            <person name="Hibbett D."/>
            <person name="Martinez A.T."/>
            <person name="Grigoriev I.V."/>
        </authorList>
    </citation>
    <scope>NUCLEOTIDE SEQUENCE</scope>
    <source>
        <strain evidence="2">CBS 506.95</strain>
    </source>
</reference>
<feature type="compositionally biased region" description="Polar residues" evidence="1">
    <location>
        <begin position="101"/>
        <end position="120"/>
    </location>
</feature>
<comment type="caution">
    <text evidence="2">The sequence shown here is derived from an EMBL/GenBank/DDBJ whole genome shotgun (WGS) entry which is preliminary data.</text>
</comment>
<feature type="region of interest" description="Disordered" evidence="1">
    <location>
        <begin position="88"/>
        <end position="123"/>
    </location>
</feature>
<evidence type="ECO:0000313" key="3">
    <source>
        <dbReference type="Proteomes" id="UP000807306"/>
    </source>
</evidence>
<keyword evidence="3" id="KW-1185">Reference proteome</keyword>
<dbReference type="EMBL" id="MU158011">
    <property type="protein sequence ID" value="KAF9521621.1"/>
    <property type="molecule type" value="Genomic_DNA"/>
</dbReference>
<protein>
    <submittedName>
        <fullName evidence="2">Uncharacterized protein</fullName>
    </submittedName>
</protein>
<gene>
    <name evidence="2" type="ORF">CPB83DRAFT_743688</name>
</gene>